<keyword evidence="1" id="KW-1133">Transmembrane helix</keyword>
<dbReference type="Proteomes" id="UP000036097">
    <property type="component" value="Unassembled WGS sequence"/>
</dbReference>
<proteinExistence type="predicted"/>
<feature type="signal peptide" evidence="2">
    <location>
        <begin position="1"/>
        <end position="17"/>
    </location>
</feature>
<dbReference type="InterPro" id="IPR020010">
    <property type="entry name" value="CHP03503"/>
</dbReference>
<dbReference type="NCBIfam" id="NF041940">
    <property type="entry name" value="choice_anch_X"/>
    <property type="match status" value="1"/>
</dbReference>
<evidence type="ECO:0000313" key="4">
    <source>
        <dbReference type="Proteomes" id="UP000036097"/>
    </source>
</evidence>
<dbReference type="NCBIfam" id="TIGR03503">
    <property type="entry name" value="TIGR03503 family protein"/>
    <property type="match status" value="1"/>
</dbReference>
<keyword evidence="4" id="KW-1185">Reference proteome</keyword>
<evidence type="ECO:0000256" key="1">
    <source>
        <dbReference type="SAM" id="Phobius"/>
    </source>
</evidence>
<organism evidence="3 4">
    <name type="scientific">Photobacterium aquae</name>
    <dbReference type="NCBI Taxonomy" id="1195763"/>
    <lineage>
        <taxon>Bacteria</taxon>
        <taxon>Pseudomonadati</taxon>
        <taxon>Pseudomonadota</taxon>
        <taxon>Gammaproteobacteria</taxon>
        <taxon>Vibrionales</taxon>
        <taxon>Vibrionaceae</taxon>
        <taxon>Photobacterium</taxon>
    </lineage>
</organism>
<reference evidence="3 4" key="1">
    <citation type="submission" date="2015-05" db="EMBL/GenBank/DDBJ databases">
        <title>Photobacterium galathea sp. nov.</title>
        <authorList>
            <person name="Machado H."/>
            <person name="Gram L."/>
        </authorList>
    </citation>
    <scope>NUCLEOTIDE SEQUENCE [LARGE SCALE GENOMIC DNA]</scope>
    <source>
        <strain evidence="3 4">CGMCC 1.12159</strain>
    </source>
</reference>
<dbReference type="AlphaFoldDB" id="A0A0J1H3S2"/>
<name>A0A0J1H3S2_9GAMM</name>
<keyword evidence="1" id="KW-0472">Membrane</keyword>
<keyword evidence="2" id="KW-0732">Signal</keyword>
<keyword evidence="1" id="KW-0812">Transmembrane</keyword>
<dbReference type="RefSeq" id="WP_047878477.1">
    <property type="nucleotide sequence ID" value="NZ_LDOT01000010.1"/>
</dbReference>
<dbReference type="EMBL" id="LDOT01000010">
    <property type="protein sequence ID" value="KLV06436.1"/>
    <property type="molecule type" value="Genomic_DNA"/>
</dbReference>
<protein>
    <submittedName>
        <fullName evidence="3">Glutamate synthase</fullName>
    </submittedName>
</protein>
<accession>A0A0J1H3S2</accession>
<feature type="transmembrane region" description="Helical" evidence="1">
    <location>
        <begin position="375"/>
        <end position="394"/>
    </location>
</feature>
<evidence type="ECO:0000256" key="2">
    <source>
        <dbReference type="SAM" id="SignalP"/>
    </source>
</evidence>
<gene>
    <name evidence="3" type="ORF">ABT56_08615</name>
</gene>
<dbReference type="STRING" id="1195763.ABT56_08615"/>
<evidence type="ECO:0000313" key="3">
    <source>
        <dbReference type="EMBL" id="KLV06436.1"/>
    </source>
</evidence>
<feature type="chain" id="PRO_5005252156" evidence="2">
    <location>
        <begin position="18"/>
        <end position="416"/>
    </location>
</feature>
<sequence>MKRFCWLLLLVPVLSWATEKSEMTWLDNRFRVDDTVEQVSFVIKRENNSQPVVLVRPDGHKYYYWRHPDSVAWYQSPDMDIISIDHPMPGPWQAVGKVSPYNEVKILSNLKLTVDRLPARLYQSETLKFSARLTQNGKPLTDRDFLDKMKLSVEFYEYVELADGVSSEALPKPIVMGEFADDGTGFDERPGDGTFTVELAVDLQPGKYQVVINSGNAIFERAVEQTVLIYPPPLTAIFIQGKTADEMNQVIIDTEDGSIKPGSLAAHIEQKSFDDDTTICQEVAIGDEESLKVLLPNGQKPGSYSWSGWLYATDSYDNRELVFRLPESHFAVMADLELDSDLAKYRAQQQVKKRNKEIARITAEREEARDTATKIIIMTNVLVIILGIAGFIFWRKRKVKRLLEEAGGLDIAGVKD</sequence>
<dbReference type="PATRIC" id="fig|1195763.3.peg.1833"/>
<comment type="caution">
    <text evidence="3">The sequence shown here is derived from an EMBL/GenBank/DDBJ whole genome shotgun (WGS) entry which is preliminary data.</text>
</comment>
<dbReference type="OrthoDB" id="798937at2"/>